<name>A0A179UKV3_BLAGS</name>
<proteinExistence type="predicted"/>
<dbReference type="VEuPathDB" id="FungiDB:BDBG_03683"/>
<protein>
    <submittedName>
        <fullName evidence="1">Uncharacterized protein</fullName>
    </submittedName>
</protein>
<reference evidence="2" key="1">
    <citation type="journal article" date="2015" name="PLoS Genet.">
        <title>The dynamic genome and transcriptome of the human fungal pathogen Blastomyces and close relative Emmonsia.</title>
        <authorList>
            <person name="Munoz J.F."/>
            <person name="Gauthier G.M."/>
            <person name="Desjardins C.A."/>
            <person name="Gallo J.E."/>
            <person name="Holder J."/>
            <person name="Sullivan T.D."/>
            <person name="Marty A.J."/>
            <person name="Carmen J.C."/>
            <person name="Chen Z."/>
            <person name="Ding L."/>
            <person name="Gujja S."/>
            <person name="Magrini V."/>
            <person name="Misas E."/>
            <person name="Mitreva M."/>
            <person name="Priest M."/>
            <person name="Saif S."/>
            <person name="Whiston E.A."/>
            <person name="Young S."/>
            <person name="Zeng Q."/>
            <person name="Goldman W.E."/>
            <person name="Mardis E.R."/>
            <person name="Taylor J.W."/>
            <person name="McEwen J.G."/>
            <person name="Clay O.K."/>
            <person name="Klein B.S."/>
            <person name="Cuomo C.A."/>
        </authorList>
    </citation>
    <scope>NUCLEOTIDE SEQUENCE [LARGE SCALE GENOMIC DNA]</scope>
    <source>
        <strain evidence="2">SLH14081</strain>
    </source>
</reference>
<keyword evidence="2" id="KW-1185">Reference proteome</keyword>
<evidence type="ECO:0000313" key="2">
    <source>
        <dbReference type="Proteomes" id="UP000002038"/>
    </source>
</evidence>
<dbReference type="EMBL" id="GG657453">
    <property type="protein sequence ID" value="OAT07641.1"/>
    <property type="molecule type" value="Genomic_DNA"/>
</dbReference>
<evidence type="ECO:0000313" key="1">
    <source>
        <dbReference type="EMBL" id="OAT07641.1"/>
    </source>
</evidence>
<accession>A0A179UKV3</accession>
<gene>
    <name evidence="1" type="ORF">BDBG_03683</name>
</gene>
<dbReference type="KEGG" id="bgh:BDBG_03683"/>
<dbReference type="GeneID" id="8505166"/>
<sequence length="133" mass="14959">MASIMNENVPSVYTSSWSANLLLGRAGSLLAWSKDLLAIASHLLASFRVIRDHQAARICYLEGLLRSNDIDFTPSTPLGHDDFANVDDLYMMDTRDSHPLKQQDLRDNNLHHIVEEIKAVDSLFTEIHAEIRG</sequence>
<dbReference type="Proteomes" id="UP000002038">
    <property type="component" value="Unassembled WGS sequence"/>
</dbReference>
<dbReference type="RefSeq" id="XP_002625624.1">
    <property type="nucleotide sequence ID" value="XM_002625578.2"/>
</dbReference>
<dbReference type="AlphaFoldDB" id="A0A179UKV3"/>
<organism evidence="1 2">
    <name type="scientific">Blastomyces gilchristii (strain SLH14081)</name>
    <name type="common">Blastomyces dermatitidis</name>
    <dbReference type="NCBI Taxonomy" id="559298"/>
    <lineage>
        <taxon>Eukaryota</taxon>
        <taxon>Fungi</taxon>
        <taxon>Dikarya</taxon>
        <taxon>Ascomycota</taxon>
        <taxon>Pezizomycotina</taxon>
        <taxon>Eurotiomycetes</taxon>
        <taxon>Eurotiomycetidae</taxon>
        <taxon>Onygenales</taxon>
        <taxon>Ajellomycetaceae</taxon>
        <taxon>Blastomyces</taxon>
    </lineage>
</organism>
<dbReference type="OrthoDB" id="10468146at2759"/>